<comment type="caution">
    <text evidence="2">The sequence shown here is derived from an EMBL/GenBank/DDBJ whole genome shotgun (WGS) entry which is preliminary data.</text>
</comment>
<dbReference type="Proteomes" id="UP000815325">
    <property type="component" value="Unassembled WGS sequence"/>
</dbReference>
<feature type="compositionally biased region" description="Basic and acidic residues" evidence="1">
    <location>
        <begin position="52"/>
        <end position="69"/>
    </location>
</feature>
<feature type="compositionally biased region" description="Basic and acidic residues" evidence="1">
    <location>
        <begin position="87"/>
        <end position="98"/>
    </location>
</feature>
<dbReference type="EMBL" id="MU069449">
    <property type="protein sequence ID" value="KAF5843042.1"/>
    <property type="molecule type" value="Genomic_DNA"/>
</dbReference>
<evidence type="ECO:0000256" key="1">
    <source>
        <dbReference type="SAM" id="MobiDB-lite"/>
    </source>
</evidence>
<evidence type="ECO:0000313" key="3">
    <source>
        <dbReference type="Proteomes" id="UP000815325"/>
    </source>
</evidence>
<organism evidence="2 3">
    <name type="scientific">Dunaliella salina</name>
    <name type="common">Green alga</name>
    <name type="synonym">Protococcus salinus</name>
    <dbReference type="NCBI Taxonomy" id="3046"/>
    <lineage>
        <taxon>Eukaryota</taxon>
        <taxon>Viridiplantae</taxon>
        <taxon>Chlorophyta</taxon>
        <taxon>core chlorophytes</taxon>
        <taxon>Chlorophyceae</taxon>
        <taxon>CS clade</taxon>
        <taxon>Chlamydomonadales</taxon>
        <taxon>Dunaliellaceae</taxon>
        <taxon>Dunaliella</taxon>
    </lineage>
</organism>
<proteinExistence type="predicted"/>
<sequence length="109" mass="12097">MERGVPDPDPKKQELRKKVAQEHFGKSWEECDTQERQSVGGHIGGPRGGGRRKSDMEKEGETEEGKLKAYSEMGKMGAKKGGYGNELMHDPKLKEKYTGDPNYGGSNLD</sequence>
<evidence type="ECO:0000313" key="2">
    <source>
        <dbReference type="EMBL" id="KAF5843042.1"/>
    </source>
</evidence>
<keyword evidence="3" id="KW-1185">Reference proteome</keyword>
<protein>
    <submittedName>
        <fullName evidence="2">Uncharacterized protein</fullName>
    </submittedName>
</protein>
<name>A0ABQ7H872_DUNSA</name>
<feature type="region of interest" description="Disordered" evidence="1">
    <location>
        <begin position="1"/>
        <end position="109"/>
    </location>
</feature>
<feature type="compositionally biased region" description="Basic and acidic residues" evidence="1">
    <location>
        <begin position="1"/>
        <end position="35"/>
    </location>
</feature>
<gene>
    <name evidence="2" type="ORF">DUNSADRAFT_2655</name>
</gene>
<accession>A0ABQ7H872</accession>
<reference evidence="2" key="1">
    <citation type="submission" date="2017-08" db="EMBL/GenBank/DDBJ databases">
        <authorList>
            <person name="Polle J.E."/>
            <person name="Barry K."/>
            <person name="Cushman J."/>
            <person name="Schmutz J."/>
            <person name="Tran D."/>
            <person name="Hathwaick L.T."/>
            <person name="Yim W.C."/>
            <person name="Jenkins J."/>
            <person name="Mckie-Krisberg Z.M."/>
            <person name="Prochnik S."/>
            <person name="Lindquist E."/>
            <person name="Dockter R.B."/>
            <person name="Adam C."/>
            <person name="Molina H."/>
            <person name="Bunkerborg J."/>
            <person name="Jin E."/>
            <person name="Buchheim M."/>
            <person name="Magnuson J."/>
        </authorList>
    </citation>
    <scope>NUCLEOTIDE SEQUENCE</scope>
    <source>
        <strain evidence="2">CCAP 19/18</strain>
    </source>
</reference>